<dbReference type="AlphaFoldDB" id="A0A437LY21"/>
<protein>
    <recommendedName>
        <fullName evidence="3">Resolvase/invertase-type recombinase catalytic domain-containing protein</fullName>
    </recommendedName>
</protein>
<dbReference type="OrthoDB" id="114045at2"/>
<reference evidence="4 5" key="1">
    <citation type="submission" date="2019-01" db="EMBL/GenBank/DDBJ databases">
        <authorList>
            <person name="Chen W.-M."/>
        </authorList>
    </citation>
    <scope>NUCLEOTIDE SEQUENCE [LARGE SCALE GENOMIC DNA]</scope>
    <source>
        <strain evidence="4 5">CCP-7</strain>
    </source>
</reference>
<accession>A0A437LY21</accession>
<comment type="caution">
    <text evidence="4">The sequence shown here is derived from an EMBL/GenBank/DDBJ whole genome shotgun (WGS) entry which is preliminary data.</text>
</comment>
<dbReference type="EMBL" id="SACN01000003">
    <property type="protein sequence ID" value="RVT90305.1"/>
    <property type="molecule type" value="Genomic_DNA"/>
</dbReference>
<organism evidence="4 5">
    <name type="scientific">Sphingomonas crocodyli</name>
    <dbReference type="NCBI Taxonomy" id="1979270"/>
    <lineage>
        <taxon>Bacteria</taxon>
        <taxon>Pseudomonadati</taxon>
        <taxon>Pseudomonadota</taxon>
        <taxon>Alphaproteobacteria</taxon>
        <taxon>Sphingomonadales</taxon>
        <taxon>Sphingomonadaceae</taxon>
        <taxon>Sphingomonas</taxon>
    </lineage>
</organism>
<sequence>MTIGPGVTGDRISQKIGYARSGGLGLSLEAQRIALAQAGCDPIFVEVADSGDRGQAYTAREQALDALRSGGSLFLTSLDRLGHSLVDIAALIERIFDIGAELRVLDDGLDTSNQDGARPTLMALARAQSALVSERAHDSLARRRDEGNALGPPRRLRDEHWPEIEALIAAEISVADIAQRFGVTRQTLWNFRRRMERAAANIASEPPADG</sequence>
<dbReference type="InterPro" id="IPR006119">
    <property type="entry name" value="Resolv_N"/>
</dbReference>
<dbReference type="SUPFAM" id="SSF53041">
    <property type="entry name" value="Resolvase-like"/>
    <property type="match status" value="1"/>
</dbReference>
<dbReference type="SMART" id="SM00857">
    <property type="entry name" value="Resolvase"/>
    <property type="match status" value="1"/>
</dbReference>
<evidence type="ECO:0000256" key="2">
    <source>
        <dbReference type="SAM" id="MobiDB-lite"/>
    </source>
</evidence>
<evidence type="ECO:0000313" key="4">
    <source>
        <dbReference type="EMBL" id="RVT90305.1"/>
    </source>
</evidence>
<feature type="compositionally biased region" description="Basic and acidic residues" evidence="2">
    <location>
        <begin position="136"/>
        <end position="147"/>
    </location>
</feature>
<name>A0A437LY21_9SPHN</name>
<proteinExistence type="inferred from homology"/>
<dbReference type="Proteomes" id="UP000282971">
    <property type="component" value="Unassembled WGS sequence"/>
</dbReference>
<dbReference type="SUPFAM" id="SSF46689">
    <property type="entry name" value="Homeodomain-like"/>
    <property type="match status" value="1"/>
</dbReference>
<keyword evidence="5" id="KW-1185">Reference proteome</keyword>
<evidence type="ECO:0000313" key="5">
    <source>
        <dbReference type="Proteomes" id="UP000282971"/>
    </source>
</evidence>
<feature type="region of interest" description="Disordered" evidence="2">
    <location>
        <begin position="136"/>
        <end position="156"/>
    </location>
</feature>
<dbReference type="Pfam" id="PF00239">
    <property type="entry name" value="Resolvase"/>
    <property type="match status" value="1"/>
</dbReference>
<dbReference type="Gene3D" id="3.40.50.1390">
    <property type="entry name" value="Resolvase, N-terminal catalytic domain"/>
    <property type="match status" value="1"/>
</dbReference>
<dbReference type="GO" id="GO:0003677">
    <property type="term" value="F:DNA binding"/>
    <property type="evidence" value="ECO:0007669"/>
    <property type="project" value="InterPro"/>
</dbReference>
<dbReference type="InterPro" id="IPR009057">
    <property type="entry name" value="Homeodomain-like_sf"/>
</dbReference>
<gene>
    <name evidence="4" type="ORF">EOD43_18715</name>
</gene>
<comment type="similarity">
    <text evidence="1">Belongs to the site-specific recombinase resolvase family.</text>
</comment>
<dbReference type="InterPro" id="IPR036162">
    <property type="entry name" value="Resolvase-like_N_sf"/>
</dbReference>
<evidence type="ECO:0000259" key="3">
    <source>
        <dbReference type="PROSITE" id="PS51736"/>
    </source>
</evidence>
<dbReference type="GO" id="GO:0000150">
    <property type="term" value="F:DNA strand exchange activity"/>
    <property type="evidence" value="ECO:0007669"/>
    <property type="project" value="InterPro"/>
</dbReference>
<evidence type="ECO:0000256" key="1">
    <source>
        <dbReference type="ARBA" id="ARBA00009913"/>
    </source>
</evidence>
<dbReference type="PROSITE" id="PS51736">
    <property type="entry name" value="RECOMBINASES_3"/>
    <property type="match status" value="1"/>
</dbReference>
<feature type="domain" description="Resolvase/invertase-type recombinase catalytic" evidence="3">
    <location>
        <begin position="14"/>
        <end position="151"/>
    </location>
</feature>